<organism evidence="3 4">
    <name type="scientific">Tripterygium wilfordii</name>
    <name type="common">Thunder God vine</name>
    <dbReference type="NCBI Taxonomy" id="458696"/>
    <lineage>
        <taxon>Eukaryota</taxon>
        <taxon>Viridiplantae</taxon>
        <taxon>Streptophyta</taxon>
        <taxon>Embryophyta</taxon>
        <taxon>Tracheophyta</taxon>
        <taxon>Spermatophyta</taxon>
        <taxon>Magnoliopsida</taxon>
        <taxon>eudicotyledons</taxon>
        <taxon>Gunneridae</taxon>
        <taxon>Pentapetalae</taxon>
        <taxon>rosids</taxon>
        <taxon>fabids</taxon>
        <taxon>Celastrales</taxon>
        <taxon>Celastraceae</taxon>
        <taxon>Tripterygium</taxon>
    </lineage>
</organism>
<dbReference type="InParanoid" id="A0A7J7BWI1"/>
<dbReference type="PANTHER" id="PTHR14942">
    <property type="entry name" value="U11/U12 SMALL NUCLEAR RIBONUCLEOPROTEIN 25 KDA PROTEIN"/>
    <property type="match status" value="1"/>
</dbReference>
<proteinExistence type="predicted"/>
<dbReference type="Pfam" id="PF18036">
    <property type="entry name" value="Ubiquitin_4"/>
    <property type="match status" value="1"/>
</dbReference>
<evidence type="ECO:0000259" key="2">
    <source>
        <dbReference type="Pfam" id="PF18036"/>
    </source>
</evidence>
<dbReference type="CDD" id="cd17058">
    <property type="entry name" value="Ubl_SNRNP25"/>
    <property type="match status" value="1"/>
</dbReference>
<dbReference type="GO" id="GO:0000398">
    <property type="term" value="P:mRNA splicing, via spliceosome"/>
    <property type="evidence" value="ECO:0007669"/>
    <property type="project" value="InterPro"/>
</dbReference>
<dbReference type="PANTHER" id="PTHR14942:SF2">
    <property type="entry name" value="UBIQUITIN-LIKE SUPERFAMILY PROTEIN"/>
    <property type="match status" value="1"/>
</dbReference>
<dbReference type="InterPro" id="IPR039690">
    <property type="entry name" value="SNRNP25"/>
</dbReference>
<reference evidence="3 4" key="1">
    <citation type="journal article" date="2020" name="Nat. Commun.">
        <title>Genome of Tripterygium wilfordii and identification of cytochrome P450 involved in triptolide biosynthesis.</title>
        <authorList>
            <person name="Tu L."/>
            <person name="Su P."/>
            <person name="Zhang Z."/>
            <person name="Gao L."/>
            <person name="Wang J."/>
            <person name="Hu T."/>
            <person name="Zhou J."/>
            <person name="Zhang Y."/>
            <person name="Zhao Y."/>
            <person name="Liu Y."/>
            <person name="Song Y."/>
            <person name="Tong Y."/>
            <person name="Lu Y."/>
            <person name="Yang J."/>
            <person name="Xu C."/>
            <person name="Jia M."/>
            <person name="Peters R.J."/>
            <person name="Huang L."/>
            <person name="Gao W."/>
        </authorList>
    </citation>
    <scope>NUCLEOTIDE SEQUENCE [LARGE SCALE GENOMIC DNA]</scope>
    <source>
        <strain evidence="4">cv. XIE 37</strain>
        <tissue evidence="3">Leaf</tissue>
    </source>
</reference>
<gene>
    <name evidence="3" type="ORF">HS088_TW23G00991</name>
</gene>
<protein>
    <submittedName>
        <fullName evidence="3">ATP synthase subunit b' isoform 2</fullName>
    </submittedName>
</protein>
<feature type="domain" description="SNRNP25 ubiquitin-like" evidence="2">
    <location>
        <begin position="50"/>
        <end position="135"/>
    </location>
</feature>
<evidence type="ECO:0000313" key="3">
    <source>
        <dbReference type="EMBL" id="KAF5726249.1"/>
    </source>
</evidence>
<dbReference type="InterPro" id="IPR029071">
    <property type="entry name" value="Ubiquitin-like_domsf"/>
</dbReference>
<name>A0A7J7BWI1_TRIWF</name>
<accession>A0A7J7BWI1</accession>
<keyword evidence="4" id="KW-1185">Reference proteome</keyword>
<dbReference type="InterPro" id="IPR040610">
    <property type="entry name" value="SNRNP25_ubiquitin"/>
</dbReference>
<comment type="caution">
    <text evidence="3">The sequence shown here is derived from an EMBL/GenBank/DDBJ whole genome shotgun (WGS) entry which is preliminary data.</text>
</comment>
<evidence type="ECO:0000313" key="4">
    <source>
        <dbReference type="Proteomes" id="UP000593562"/>
    </source>
</evidence>
<evidence type="ECO:0000256" key="1">
    <source>
        <dbReference type="SAM" id="MobiDB-lite"/>
    </source>
</evidence>
<dbReference type="AlphaFoldDB" id="A0A7J7BWI1"/>
<feature type="compositionally biased region" description="Basic and acidic residues" evidence="1">
    <location>
        <begin position="173"/>
        <end position="187"/>
    </location>
</feature>
<dbReference type="Proteomes" id="UP000593562">
    <property type="component" value="Unassembled WGS sequence"/>
</dbReference>
<sequence length="246" mass="28840">MLKIQVEDLSPRFSMDGHRSSVSLPFSPLMLVDDRSRKSSSYSKLPEEPIKLSVLKLDGSSFDVEVMKTATLAELREAVEDVFSHMPKKGVGKISWPHVWGHFCLCFDGQKLLTETDYISNYCIKDGDQLYFIRHHSPCYSMVKKRSKKRVLGQKQRNMSWLLRNNLDVEEQNDQRERLEEQNHNDMEVDDSDDIESGHSQDYYDKDEDFVGNQERKLTHFFRGCFSYSSLPSVQISRPDRKHMWY</sequence>
<dbReference type="EMBL" id="JAAARO010000023">
    <property type="protein sequence ID" value="KAF5726249.1"/>
    <property type="molecule type" value="Genomic_DNA"/>
</dbReference>
<feature type="region of interest" description="Disordered" evidence="1">
    <location>
        <begin position="172"/>
        <end position="198"/>
    </location>
</feature>
<dbReference type="Gene3D" id="3.10.20.90">
    <property type="entry name" value="Phosphatidylinositol 3-kinase Catalytic Subunit, Chain A, domain 1"/>
    <property type="match status" value="1"/>
</dbReference>
<dbReference type="SUPFAM" id="SSF54236">
    <property type="entry name" value="Ubiquitin-like"/>
    <property type="match status" value="1"/>
</dbReference>